<dbReference type="GO" id="GO:0008483">
    <property type="term" value="F:transaminase activity"/>
    <property type="evidence" value="ECO:0007669"/>
    <property type="project" value="TreeGrafter"/>
</dbReference>
<name>A0A2H0UNE4_9BACT</name>
<dbReference type="InterPro" id="IPR000653">
    <property type="entry name" value="DegT/StrS_aminotransferase"/>
</dbReference>
<proteinExistence type="inferred from homology"/>
<dbReference type="InterPro" id="IPR015421">
    <property type="entry name" value="PyrdxlP-dep_Trfase_major"/>
</dbReference>
<gene>
    <name evidence="2" type="ORF">COU10_02040</name>
</gene>
<dbReference type="GO" id="GO:0000271">
    <property type="term" value="P:polysaccharide biosynthetic process"/>
    <property type="evidence" value="ECO:0007669"/>
    <property type="project" value="TreeGrafter"/>
</dbReference>
<comment type="similarity">
    <text evidence="1">Belongs to the DegT/DnrJ/EryC1 family.</text>
</comment>
<dbReference type="Pfam" id="PF01041">
    <property type="entry name" value="DegT_DnrJ_EryC1"/>
    <property type="match status" value="1"/>
</dbReference>
<dbReference type="InterPro" id="IPR015424">
    <property type="entry name" value="PyrdxlP-dep_Trfase"/>
</dbReference>
<comment type="caution">
    <text evidence="2">The sequence shown here is derived from an EMBL/GenBank/DDBJ whole genome shotgun (WGS) entry which is preliminary data.</text>
</comment>
<dbReference type="Gene3D" id="3.40.640.10">
    <property type="entry name" value="Type I PLP-dependent aspartate aminotransferase-like (Major domain)"/>
    <property type="match status" value="1"/>
</dbReference>
<dbReference type="Proteomes" id="UP000230903">
    <property type="component" value="Unassembled WGS sequence"/>
</dbReference>
<dbReference type="EMBL" id="PFBC01000033">
    <property type="protein sequence ID" value="PIR87913.1"/>
    <property type="molecule type" value="Genomic_DNA"/>
</dbReference>
<dbReference type="Gene3D" id="3.90.1150.10">
    <property type="entry name" value="Aspartate Aminotransferase, domain 1"/>
    <property type="match status" value="1"/>
</dbReference>
<dbReference type="AlphaFoldDB" id="A0A2H0UNE4"/>
<dbReference type="PANTHER" id="PTHR30244:SF34">
    <property type="entry name" value="DTDP-4-AMINO-4,6-DIDEOXYGALACTOSE TRANSAMINASE"/>
    <property type="match status" value="1"/>
</dbReference>
<evidence type="ECO:0000313" key="3">
    <source>
        <dbReference type="Proteomes" id="UP000230903"/>
    </source>
</evidence>
<dbReference type="SUPFAM" id="SSF53383">
    <property type="entry name" value="PLP-dependent transferases"/>
    <property type="match status" value="1"/>
</dbReference>
<reference evidence="3" key="1">
    <citation type="submission" date="2017-09" db="EMBL/GenBank/DDBJ databases">
        <title>Depth-based differentiation of microbial function through sediment-hosted aquifers and enrichment of novel symbionts in the deep terrestrial subsurface.</title>
        <authorList>
            <person name="Probst A.J."/>
            <person name="Ladd B."/>
            <person name="Jarett J.K."/>
            <person name="Geller-Mcgrath D.E."/>
            <person name="Sieber C.M.K."/>
            <person name="Emerson J.B."/>
            <person name="Anantharaman K."/>
            <person name="Thomas B.C."/>
            <person name="Malmstrom R."/>
            <person name="Stieglmeier M."/>
            <person name="Klingl A."/>
            <person name="Woyke T."/>
            <person name="Ryan C.M."/>
            <person name="Banfield J.F."/>
        </authorList>
    </citation>
    <scope>NUCLEOTIDE SEQUENCE [LARGE SCALE GENOMIC DNA]</scope>
</reference>
<evidence type="ECO:0000313" key="2">
    <source>
        <dbReference type="EMBL" id="PIR87913.1"/>
    </source>
</evidence>
<accession>A0A2H0UNE4</accession>
<keyword evidence="1" id="KW-0663">Pyridoxal phosphate</keyword>
<dbReference type="InterPro" id="IPR015422">
    <property type="entry name" value="PyrdxlP-dep_Trfase_small"/>
</dbReference>
<sequence>MRIGGKIKFGCGTCPLRPKRAKLKCIKLMQSLIKNKKFIPGKDWVWYAPNTTDAFGEEEIQAVVNALRKGWITPGKLTQEFENKIAKFFGKKFGLFVNSGSSANLLALEIMEFPKGAEIITPACNFNTTVSPIVQLGLTPVFVDVKAGEYTIDAGVLEKALSKKTVAVMAPNLIGNFVDLPKIRNFCKKHKLVFIEDSCDTIGGLFHGKPSGNWSDITTTSFYASHIITTAGAGGMLMLNDKKLREKARVFRDWGRGISRHDEKIRSRLATFKIDGKPYDSAFVFVERGYNFKPTELQAAFGLKQLDRLDSFVYTRGKNFKTLYKFFKQFEKYFILPESMPDSMTNWLAFPLTIRESAPFKRNNLVRYLEDRKIQTRPLFSGNILKHPAYKKIKHRKIGNLKESQLIMEQSFLIGAHHGLTDKMVDYMLEIFSSFLKRLS</sequence>
<evidence type="ECO:0000256" key="1">
    <source>
        <dbReference type="RuleBase" id="RU004508"/>
    </source>
</evidence>
<organism evidence="2 3">
    <name type="scientific">Candidatus Harrisonbacteria bacterium CG10_big_fil_rev_8_21_14_0_10_45_28</name>
    <dbReference type="NCBI Taxonomy" id="1974586"/>
    <lineage>
        <taxon>Bacteria</taxon>
        <taxon>Candidatus Harrisoniibacteriota</taxon>
    </lineage>
</organism>
<dbReference type="GO" id="GO:0030170">
    <property type="term" value="F:pyridoxal phosphate binding"/>
    <property type="evidence" value="ECO:0007669"/>
    <property type="project" value="TreeGrafter"/>
</dbReference>
<dbReference type="PANTHER" id="PTHR30244">
    <property type="entry name" value="TRANSAMINASE"/>
    <property type="match status" value="1"/>
</dbReference>
<dbReference type="PIRSF" id="PIRSF000390">
    <property type="entry name" value="PLP_StrS"/>
    <property type="match status" value="1"/>
</dbReference>
<dbReference type="CDD" id="cd00616">
    <property type="entry name" value="AHBA_syn"/>
    <property type="match status" value="1"/>
</dbReference>
<protein>
    <submittedName>
        <fullName evidence="2">NarL family transcriptional regulator</fullName>
    </submittedName>
</protein>